<keyword evidence="8" id="KW-0808">Transferase</keyword>
<keyword evidence="8" id="KW-0418">Kinase</keyword>
<accession>A0A5B6VS88</accession>
<keyword evidence="3" id="KW-0732">Signal</keyword>
<dbReference type="AlphaFoldDB" id="A0A5B6VS88"/>
<dbReference type="SUPFAM" id="SSF52058">
    <property type="entry name" value="L domain-like"/>
    <property type="match status" value="1"/>
</dbReference>
<keyword evidence="6 8" id="KW-0675">Receptor</keyword>
<organism evidence="8 9">
    <name type="scientific">Gossypium australe</name>
    <dbReference type="NCBI Taxonomy" id="47621"/>
    <lineage>
        <taxon>Eukaryota</taxon>
        <taxon>Viridiplantae</taxon>
        <taxon>Streptophyta</taxon>
        <taxon>Embryophyta</taxon>
        <taxon>Tracheophyta</taxon>
        <taxon>Spermatophyta</taxon>
        <taxon>Magnoliopsida</taxon>
        <taxon>eudicotyledons</taxon>
        <taxon>Gunneridae</taxon>
        <taxon>Pentapetalae</taxon>
        <taxon>rosids</taxon>
        <taxon>malvids</taxon>
        <taxon>Malvales</taxon>
        <taxon>Malvaceae</taxon>
        <taxon>Malvoideae</taxon>
        <taxon>Gossypium</taxon>
    </lineage>
</organism>
<protein>
    <submittedName>
        <fullName evidence="8">LRR receptor-like serine/threonine-protein kinase FLS2</fullName>
    </submittedName>
</protein>
<evidence type="ECO:0000256" key="4">
    <source>
        <dbReference type="ARBA" id="ARBA00022989"/>
    </source>
</evidence>
<evidence type="ECO:0000256" key="2">
    <source>
        <dbReference type="ARBA" id="ARBA00022692"/>
    </source>
</evidence>
<gene>
    <name evidence="8" type="ORF">EPI10_022773</name>
</gene>
<dbReference type="GO" id="GO:0016301">
    <property type="term" value="F:kinase activity"/>
    <property type="evidence" value="ECO:0007669"/>
    <property type="project" value="UniProtKB-KW"/>
</dbReference>
<evidence type="ECO:0000256" key="6">
    <source>
        <dbReference type="ARBA" id="ARBA00023170"/>
    </source>
</evidence>
<evidence type="ECO:0000256" key="7">
    <source>
        <dbReference type="ARBA" id="ARBA00023180"/>
    </source>
</evidence>
<dbReference type="EMBL" id="SMMG02000005">
    <property type="protein sequence ID" value="KAA3472279.1"/>
    <property type="molecule type" value="Genomic_DNA"/>
</dbReference>
<evidence type="ECO:0000313" key="9">
    <source>
        <dbReference type="Proteomes" id="UP000325315"/>
    </source>
</evidence>
<dbReference type="Gene3D" id="3.80.10.10">
    <property type="entry name" value="Ribonuclease Inhibitor"/>
    <property type="match status" value="1"/>
</dbReference>
<keyword evidence="5" id="KW-0472">Membrane</keyword>
<keyword evidence="2" id="KW-0812">Transmembrane</keyword>
<dbReference type="InterPro" id="IPR046956">
    <property type="entry name" value="RLP23-like"/>
</dbReference>
<dbReference type="InterPro" id="IPR001611">
    <property type="entry name" value="Leu-rich_rpt"/>
</dbReference>
<dbReference type="GO" id="GO:0016020">
    <property type="term" value="C:membrane"/>
    <property type="evidence" value="ECO:0007669"/>
    <property type="project" value="UniProtKB-SubCell"/>
</dbReference>
<comment type="subcellular location">
    <subcellularLocation>
        <location evidence="1">Membrane</location>
        <topology evidence="1">Single-pass type I membrane protein</topology>
    </subcellularLocation>
</comment>
<evidence type="ECO:0000256" key="3">
    <source>
        <dbReference type="ARBA" id="ARBA00022729"/>
    </source>
</evidence>
<comment type="caution">
    <text evidence="8">The sequence shown here is derived from an EMBL/GenBank/DDBJ whole genome shotgun (WGS) entry which is preliminary data.</text>
</comment>
<dbReference type="InterPro" id="IPR032675">
    <property type="entry name" value="LRR_dom_sf"/>
</dbReference>
<reference evidence="9" key="1">
    <citation type="journal article" date="2019" name="Plant Biotechnol. J.">
        <title>Genome sequencing of the Australian wild diploid species Gossypium australe highlights disease resistance and delayed gland morphogenesis.</title>
        <authorList>
            <person name="Cai Y."/>
            <person name="Cai X."/>
            <person name="Wang Q."/>
            <person name="Wang P."/>
            <person name="Zhang Y."/>
            <person name="Cai C."/>
            <person name="Xu Y."/>
            <person name="Wang K."/>
            <person name="Zhou Z."/>
            <person name="Wang C."/>
            <person name="Geng S."/>
            <person name="Li B."/>
            <person name="Dong Q."/>
            <person name="Hou Y."/>
            <person name="Wang H."/>
            <person name="Ai P."/>
            <person name="Liu Z."/>
            <person name="Yi F."/>
            <person name="Sun M."/>
            <person name="An G."/>
            <person name="Cheng J."/>
            <person name="Zhang Y."/>
            <person name="Shi Q."/>
            <person name="Xie Y."/>
            <person name="Shi X."/>
            <person name="Chang Y."/>
            <person name="Huang F."/>
            <person name="Chen Y."/>
            <person name="Hong S."/>
            <person name="Mi L."/>
            <person name="Sun Q."/>
            <person name="Zhang L."/>
            <person name="Zhou B."/>
            <person name="Peng R."/>
            <person name="Zhang X."/>
            <person name="Liu F."/>
        </authorList>
    </citation>
    <scope>NUCLEOTIDE SEQUENCE [LARGE SCALE GENOMIC DNA]</scope>
    <source>
        <strain evidence="9">cv. PA1801</strain>
    </source>
</reference>
<dbReference type="Pfam" id="PF00560">
    <property type="entry name" value="LRR_1"/>
    <property type="match status" value="1"/>
</dbReference>
<dbReference type="PANTHER" id="PTHR48063">
    <property type="entry name" value="LRR RECEPTOR-LIKE KINASE"/>
    <property type="match status" value="1"/>
</dbReference>
<dbReference type="OrthoDB" id="998044at2759"/>
<dbReference type="PANTHER" id="PTHR48063:SF48">
    <property type="entry name" value="LRR RECEPTOR-LIKE SERINE_THREONINE-PROTEIN KINASE FLS2"/>
    <property type="match status" value="1"/>
</dbReference>
<keyword evidence="9" id="KW-1185">Reference proteome</keyword>
<keyword evidence="4" id="KW-1133">Transmembrane helix</keyword>
<proteinExistence type="predicted"/>
<sequence length="75" mass="8553">MTFLILASLHYLHLSYVDLRKAIDWLQVTFKHPSFLELHLSACSLEDDPSPISVNSTKSLVVLDLSRNQLSSLRK</sequence>
<name>A0A5B6VS88_9ROSI</name>
<evidence type="ECO:0000256" key="5">
    <source>
        <dbReference type="ARBA" id="ARBA00023136"/>
    </source>
</evidence>
<keyword evidence="7" id="KW-0325">Glycoprotein</keyword>
<evidence type="ECO:0000313" key="8">
    <source>
        <dbReference type="EMBL" id="KAA3472279.1"/>
    </source>
</evidence>
<evidence type="ECO:0000256" key="1">
    <source>
        <dbReference type="ARBA" id="ARBA00004479"/>
    </source>
</evidence>
<dbReference type="Proteomes" id="UP000325315">
    <property type="component" value="Unassembled WGS sequence"/>
</dbReference>